<feature type="compositionally biased region" description="Polar residues" evidence="7">
    <location>
        <begin position="1430"/>
        <end position="1440"/>
    </location>
</feature>
<feature type="compositionally biased region" description="Polar residues" evidence="7">
    <location>
        <begin position="523"/>
        <end position="533"/>
    </location>
</feature>
<accession>A0A1Y2C563</accession>
<feature type="region of interest" description="Disordered" evidence="7">
    <location>
        <begin position="556"/>
        <end position="583"/>
    </location>
</feature>
<organism evidence="9 10">
    <name type="scientific">Rhizoclosmatium globosum</name>
    <dbReference type="NCBI Taxonomy" id="329046"/>
    <lineage>
        <taxon>Eukaryota</taxon>
        <taxon>Fungi</taxon>
        <taxon>Fungi incertae sedis</taxon>
        <taxon>Chytridiomycota</taxon>
        <taxon>Chytridiomycota incertae sedis</taxon>
        <taxon>Chytridiomycetes</taxon>
        <taxon>Chytridiales</taxon>
        <taxon>Chytriomycetaceae</taxon>
        <taxon>Rhizoclosmatium</taxon>
    </lineage>
</organism>
<evidence type="ECO:0000256" key="5">
    <source>
        <dbReference type="ARBA" id="ARBA00023242"/>
    </source>
</evidence>
<protein>
    <recommendedName>
        <fullName evidence="8">FHA domain-containing protein</fullName>
    </recommendedName>
</protein>
<feature type="compositionally biased region" description="Acidic residues" evidence="7">
    <location>
        <begin position="981"/>
        <end position="992"/>
    </location>
</feature>
<feature type="region of interest" description="Disordered" evidence="7">
    <location>
        <begin position="1392"/>
        <end position="1608"/>
    </location>
</feature>
<dbReference type="GO" id="GO:0007088">
    <property type="term" value="P:regulation of mitotic nuclear division"/>
    <property type="evidence" value="ECO:0007669"/>
    <property type="project" value="TreeGrafter"/>
</dbReference>
<dbReference type="PANTHER" id="PTHR21603">
    <property type="entry name" value="ANTIGEN KI-67-LIKE PROTEIN"/>
    <property type="match status" value="1"/>
</dbReference>
<dbReference type="Pfam" id="PF00498">
    <property type="entry name" value="FHA"/>
    <property type="match status" value="1"/>
</dbReference>
<keyword evidence="5" id="KW-0539">Nucleus</keyword>
<dbReference type="GO" id="GO:0005694">
    <property type="term" value="C:chromosome"/>
    <property type="evidence" value="ECO:0007669"/>
    <property type="project" value="TreeGrafter"/>
</dbReference>
<keyword evidence="4" id="KW-0832">Ubl conjugation</keyword>
<dbReference type="PROSITE" id="PS50006">
    <property type="entry name" value="FHA_DOMAIN"/>
    <property type="match status" value="1"/>
</dbReference>
<feature type="region of interest" description="Disordered" evidence="7">
    <location>
        <begin position="1347"/>
        <end position="1367"/>
    </location>
</feature>
<comment type="caution">
    <text evidence="9">The sequence shown here is derived from an EMBL/GenBank/DDBJ whole genome shotgun (WGS) entry which is preliminary data.</text>
</comment>
<feature type="region of interest" description="Disordered" evidence="7">
    <location>
        <begin position="1207"/>
        <end position="1278"/>
    </location>
</feature>
<keyword evidence="2" id="KW-1017">Isopeptide bond</keyword>
<evidence type="ECO:0000259" key="8">
    <source>
        <dbReference type="PROSITE" id="PS50006"/>
    </source>
</evidence>
<feature type="region of interest" description="Disordered" evidence="7">
    <location>
        <begin position="425"/>
        <end position="445"/>
    </location>
</feature>
<dbReference type="EMBL" id="MCGO01000029">
    <property type="protein sequence ID" value="ORY42169.1"/>
    <property type="molecule type" value="Genomic_DNA"/>
</dbReference>
<feature type="compositionally biased region" description="Basic residues" evidence="7">
    <location>
        <begin position="1090"/>
        <end position="1103"/>
    </location>
</feature>
<proteinExistence type="predicted"/>
<dbReference type="InterPro" id="IPR008984">
    <property type="entry name" value="SMAD_FHA_dom_sf"/>
</dbReference>
<keyword evidence="6" id="KW-0131">Cell cycle</keyword>
<reference evidence="9 10" key="1">
    <citation type="submission" date="2016-07" db="EMBL/GenBank/DDBJ databases">
        <title>Pervasive Adenine N6-methylation of Active Genes in Fungi.</title>
        <authorList>
            <consortium name="DOE Joint Genome Institute"/>
            <person name="Mondo S.J."/>
            <person name="Dannebaum R.O."/>
            <person name="Kuo R.C."/>
            <person name="Labutti K."/>
            <person name="Haridas S."/>
            <person name="Kuo A."/>
            <person name="Salamov A."/>
            <person name="Ahrendt S.R."/>
            <person name="Lipzen A."/>
            <person name="Sullivan W."/>
            <person name="Andreopoulos W.B."/>
            <person name="Clum A."/>
            <person name="Lindquist E."/>
            <person name="Daum C."/>
            <person name="Ramamoorthy G.K."/>
            <person name="Gryganskyi A."/>
            <person name="Culley D."/>
            <person name="Magnuson J.K."/>
            <person name="James T.Y."/>
            <person name="O'Malley M.A."/>
            <person name="Stajich J.E."/>
            <person name="Spatafora J.W."/>
            <person name="Visel A."/>
            <person name="Grigoriev I.V."/>
        </authorList>
    </citation>
    <scope>NUCLEOTIDE SEQUENCE [LARGE SCALE GENOMIC DNA]</scope>
    <source>
        <strain evidence="9 10">JEL800</strain>
    </source>
</reference>
<keyword evidence="3" id="KW-0597">Phosphoprotein</keyword>
<name>A0A1Y2C563_9FUNG</name>
<dbReference type="SMART" id="SM00240">
    <property type="entry name" value="FHA"/>
    <property type="match status" value="1"/>
</dbReference>
<dbReference type="InterPro" id="IPR000253">
    <property type="entry name" value="FHA_dom"/>
</dbReference>
<dbReference type="GO" id="GO:0005634">
    <property type="term" value="C:nucleus"/>
    <property type="evidence" value="ECO:0007669"/>
    <property type="project" value="UniProtKB-SubCell"/>
</dbReference>
<evidence type="ECO:0000313" key="10">
    <source>
        <dbReference type="Proteomes" id="UP000193642"/>
    </source>
</evidence>
<feature type="region of interest" description="Disordered" evidence="7">
    <location>
        <begin position="1044"/>
        <end position="1126"/>
    </location>
</feature>
<evidence type="ECO:0000256" key="7">
    <source>
        <dbReference type="SAM" id="MobiDB-lite"/>
    </source>
</evidence>
<feature type="compositionally biased region" description="Basic and acidic residues" evidence="7">
    <location>
        <begin position="1561"/>
        <end position="1571"/>
    </location>
</feature>
<dbReference type="OrthoDB" id="6288785at2759"/>
<comment type="subcellular location">
    <subcellularLocation>
        <location evidence="1">Nucleus</location>
    </subcellularLocation>
</comment>
<feature type="compositionally biased region" description="Basic and acidic residues" evidence="7">
    <location>
        <begin position="1585"/>
        <end position="1601"/>
    </location>
</feature>
<feature type="compositionally biased region" description="Basic residues" evidence="7">
    <location>
        <begin position="1358"/>
        <end position="1367"/>
    </location>
</feature>
<dbReference type="Gene3D" id="2.60.200.20">
    <property type="match status" value="1"/>
</dbReference>
<gene>
    <name evidence="9" type="ORF">BCR33DRAFT_851711</name>
</gene>
<evidence type="ECO:0000256" key="6">
    <source>
        <dbReference type="ARBA" id="ARBA00023306"/>
    </source>
</evidence>
<feature type="region of interest" description="Disordered" evidence="7">
    <location>
        <begin position="640"/>
        <end position="662"/>
    </location>
</feature>
<feature type="region of interest" description="Disordered" evidence="7">
    <location>
        <begin position="511"/>
        <end position="540"/>
    </location>
</feature>
<feature type="domain" description="FHA" evidence="8">
    <location>
        <begin position="54"/>
        <end position="104"/>
    </location>
</feature>
<dbReference type="SUPFAM" id="SSF49879">
    <property type="entry name" value="SMAD/FHA domain"/>
    <property type="match status" value="1"/>
</dbReference>
<feature type="region of interest" description="Disordered" evidence="7">
    <location>
        <begin position="255"/>
        <end position="339"/>
    </location>
</feature>
<evidence type="ECO:0000256" key="2">
    <source>
        <dbReference type="ARBA" id="ARBA00022499"/>
    </source>
</evidence>
<dbReference type="InterPro" id="IPR029334">
    <property type="entry name" value="PP1-bd"/>
</dbReference>
<feature type="region of interest" description="Disordered" evidence="7">
    <location>
        <begin position="183"/>
        <end position="221"/>
    </location>
</feature>
<sequence>MLLAAATPNRGQVNPLLVSPATAFVLQMGSFGRIVVIRRNGEDGSAYPVNQETVSFGRDQNCTIRVRFEEVSRFHCILSVDPATRKVYLQDKSSNGTLLNGEEMGVAEDGTPNKVELKDGDLFTIQSRSFRFEYPVTAQIKQYLEDHPETNTVTPGRILASSAHSHTYPKSPSKLIPVPATTRKLVAPQPPPPPPLELETPKRRRTSAGYQVPSTAPEKSFAEKLKDSSAVTYSALPLKRVLGATPLRVCVAPTVGGCADVSSPVGSEPATPTTGGRRNGSSGGGGEDENPFDDSGVQSPSSRALAGGLEEVKGVEEGLMGDTPRPKGARKAVTPDAGTSVRGQTLMEGVIKSVPRSLWSNRPVPTTTVLGVGARSAGVGLRSGRIPAIPARQSAARVVEPKRVTMEEDNDTPKNDVVKDSLEVEEVTGGNEDVEDAEGPTEQLDADIPHSVDDLLMMGDQESASVMEPLIPDIIESSIPEPTTNEETDTNVNSVESITETEDISAVAGEAEQEPLAEKTVEPSGSMTPTSHAVQGLGESGSARKKVTFGPKLEPEIFHKGQPASTPLKRGQATSSIPTATTPGSILKSALRKTLQYTAPSPSKVTKCSTPSALSQSFIKSATRGSALYTPLPRAATGVPATTGRVGASHNRSVPIVGPRTASPVKKSLKDAFRFVPPPKGLPNFYGAAVSPSTGATTDEVAIKEAEPLNTVPVEAEVEVPATPVAAMTGLDSPRRSGRKLVVARGIGSSIKKTPRARESVGSMVEGTPVPVQISSEILEATATRDDEAVEQRELETAMDLEQAMDLADKDAVESNEQTGVKEPIVVDDSLEQAECSADQVVHESEEVDGEDCQSNVATAATLSRAGSVSTDDEMNVSDDEEPLNTVTSVGIVSPSSQALVEPGSVAVIATEDEENEVDDVVMGELKEVVGDSQGLDQDVAEKMESGHLENETRKSVDSVETLEVDKIEKGVVETDKTQTTEEEDDDDASEYEEVEVEVEVEVPIDEVSAEEVGAEVCDVAKSDPVETVVVEDSQEIVDDEVNAPVENQTSTDIEAEKLPMDLDEDPEVQKQSGPVLETTPDPEEEIGKKMPKKRAARRKRGTKPATAPAEEIADPVSPVKVSDASQSPAGAVLELAEEVTTQLRSTRKSHRRISTGPAIAPPAEAQPLFAPDDEIVLMRPNSRCHSRRTSAEFGAVEETIAEPMSEVIPVAEPSTPSVSAEPIPHSSAMKPIASKRNISKNDVVDGADDDIEVEKPVKRRGRKSRKEEPVEVDQQPMEIEAAIEASVVSAIVPPKKGKRGAKAVAVEPFVEDGPTDSNVEAPAPMLAKKRVGKSVDIDAITEDIPTESVAEDSVPKTGRKGKRGAVKHVEEDVAEAVDEVILVQPHKQNVARLPKKGKRGGNLVNEAPAVEETPVEPTVSTKQRRGAGSTAQEESTVETTEAKKNGKRGAKIVDVIDVDEIEPDIVEVETSLKKGGKRKPAKAVEPEVVEPAEEPSRSKRGKNVTKETVSPKAEMDETETGLTSASKKPANKKMVASEPEPEAEQASKTPAGKTGRGRKKQVDHSVDVDVAKPSAVKSSGKSKKVAEEAEVEVVHEEIRSSKRGGNKTKVVQAIEEDEVMEEVVVVDEKRAGRSSRSKRG</sequence>
<evidence type="ECO:0000313" key="9">
    <source>
        <dbReference type="EMBL" id="ORY42169.1"/>
    </source>
</evidence>
<evidence type="ECO:0000256" key="1">
    <source>
        <dbReference type="ARBA" id="ARBA00004123"/>
    </source>
</evidence>
<feature type="compositionally biased region" description="Low complexity" evidence="7">
    <location>
        <begin position="1407"/>
        <end position="1420"/>
    </location>
</feature>
<dbReference type="Proteomes" id="UP000193642">
    <property type="component" value="Unassembled WGS sequence"/>
</dbReference>
<dbReference type="STRING" id="329046.A0A1Y2C563"/>
<feature type="region of interest" description="Disordered" evidence="7">
    <location>
        <begin position="1143"/>
        <end position="1168"/>
    </location>
</feature>
<evidence type="ECO:0000256" key="3">
    <source>
        <dbReference type="ARBA" id="ARBA00022553"/>
    </source>
</evidence>
<dbReference type="PANTHER" id="PTHR21603:SF18">
    <property type="entry name" value="ANTIGEN KI-67-LIKE PROTEIN"/>
    <property type="match status" value="1"/>
</dbReference>
<feature type="region of interest" description="Disordered" evidence="7">
    <location>
        <begin position="973"/>
        <end position="992"/>
    </location>
</feature>
<feature type="compositionally biased region" description="Acidic residues" evidence="7">
    <location>
        <begin position="1457"/>
        <end position="1468"/>
    </location>
</feature>
<evidence type="ECO:0000256" key="4">
    <source>
        <dbReference type="ARBA" id="ARBA00022843"/>
    </source>
</evidence>
<dbReference type="Pfam" id="PF15276">
    <property type="entry name" value="PP1_bind"/>
    <property type="match status" value="1"/>
</dbReference>
<dbReference type="GO" id="GO:0051983">
    <property type="term" value="P:regulation of chromosome segregation"/>
    <property type="evidence" value="ECO:0007669"/>
    <property type="project" value="TreeGrafter"/>
</dbReference>
<dbReference type="CDD" id="cd22673">
    <property type="entry name" value="FHA_Ki67"/>
    <property type="match status" value="1"/>
</dbReference>
<feature type="compositionally biased region" description="Polar residues" evidence="7">
    <location>
        <begin position="572"/>
        <end position="583"/>
    </location>
</feature>
<keyword evidence="10" id="KW-1185">Reference proteome</keyword>